<proteinExistence type="predicted"/>
<keyword evidence="2" id="KW-1185">Reference proteome</keyword>
<organism evidence="1 2">
    <name type="scientific">Stratiformator vulcanicus</name>
    <dbReference type="NCBI Taxonomy" id="2527980"/>
    <lineage>
        <taxon>Bacteria</taxon>
        <taxon>Pseudomonadati</taxon>
        <taxon>Planctomycetota</taxon>
        <taxon>Planctomycetia</taxon>
        <taxon>Planctomycetales</taxon>
        <taxon>Planctomycetaceae</taxon>
        <taxon>Stratiformator</taxon>
    </lineage>
</organism>
<accession>A0A517R1C1</accession>
<evidence type="ECO:0000313" key="2">
    <source>
        <dbReference type="Proteomes" id="UP000317318"/>
    </source>
</evidence>
<dbReference type="Proteomes" id="UP000317318">
    <property type="component" value="Chromosome"/>
</dbReference>
<sequence>MSPIENLAARRRRRLSLIALSNSSEFDSDFEEHAFETEAVPDSEPERIEPQPVLPDAEHLLELSRRHRTVADSYERLAAATADPNEDFARLRLLQAEIGMRTDRLVEAARSCKQPPTQPR</sequence>
<dbReference type="KEGG" id="svp:Pan189_20140"/>
<dbReference type="AlphaFoldDB" id="A0A517R1C1"/>
<protein>
    <submittedName>
        <fullName evidence="1">Uncharacterized protein</fullName>
    </submittedName>
</protein>
<name>A0A517R1C1_9PLAN</name>
<reference evidence="1 2" key="1">
    <citation type="submission" date="2019-02" db="EMBL/GenBank/DDBJ databases">
        <title>Deep-cultivation of Planctomycetes and their phenomic and genomic characterization uncovers novel biology.</title>
        <authorList>
            <person name="Wiegand S."/>
            <person name="Jogler M."/>
            <person name="Boedeker C."/>
            <person name="Pinto D."/>
            <person name="Vollmers J."/>
            <person name="Rivas-Marin E."/>
            <person name="Kohn T."/>
            <person name="Peeters S.H."/>
            <person name="Heuer A."/>
            <person name="Rast P."/>
            <person name="Oberbeckmann S."/>
            <person name="Bunk B."/>
            <person name="Jeske O."/>
            <person name="Meyerdierks A."/>
            <person name="Storesund J.E."/>
            <person name="Kallscheuer N."/>
            <person name="Luecker S."/>
            <person name="Lage O.M."/>
            <person name="Pohl T."/>
            <person name="Merkel B.J."/>
            <person name="Hornburger P."/>
            <person name="Mueller R.-W."/>
            <person name="Bruemmer F."/>
            <person name="Labrenz M."/>
            <person name="Spormann A.M."/>
            <person name="Op den Camp H."/>
            <person name="Overmann J."/>
            <person name="Amann R."/>
            <person name="Jetten M.S.M."/>
            <person name="Mascher T."/>
            <person name="Medema M.H."/>
            <person name="Devos D.P."/>
            <person name="Kaster A.-K."/>
            <person name="Ovreas L."/>
            <person name="Rohde M."/>
            <person name="Galperin M.Y."/>
            <person name="Jogler C."/>
        </authorList>
    </citation>
    <scope>NUCLEOTIDE SEQUENCE [LARGE SCALE GENOMIC DNA]</scope>
    <source>
        <strain evidence="1 2">Pan189</strain>
    </source>
</reference>
<dbReference type="EMBL" id="CP036268">
    <property type="protein sequence ID" value="QDT37634.1"/>
    <property type="molecule type" value="Genomic_DNA"/>
</dbReference>
<evidence type="ECO:0000313" key="1">
    <source>
        <dbReference type="EMBL" id="QDT37634.1"/>
    </source>
</evidence>
<gene>
    <name evidence="1" type="ORF">Pan189_20140</name>
</gene>
<dbReference type="RefSeq" id="WP_310821310.1">
    <property type="nucleotide sequence ID" value="NZ_CP036268.1"/>
</dbReference>